<reference evidence="1" key="2">
    <citation type="journal article" date="2015" name="Data Brief">
        <title>Shoot transcriptome of the giant reed, Arundo donax.</title>
        <authorList>
            <person name="Barrero R.A."/>
            <person name="Guerrero F.D."/>
            <person name="Moolhuijzen P."/>
            <person name="Goolsby J.A."/>
            <person name="Tidwell J."/>
            <person name="Bellgard S.E."/>
            <person name="Bellgard M.I."/>
        </authorList>
    </citation>
    <scope>NUCLEOTIDE SEQUENCE</scope>
    <source>
        <tissue evidence="1">Shoot tissue taken approximately 20 cm above the soil surface</tissue>
    </source>
</reference>
<accession>A0A0A8Z5Z7</accession>
<sequence length="32" mass="3941">MCKGRRRMRRKPSGRLLSAMTWDPQRRLLRNL</sequence>
<reference evidence="1" key="1">
    <citation type="submission" date="2014-09" db="EMBL/GenBank/DDBJ databases">
        <authorList>
            <person name="Magalhaes I.L.F."/>
            <person name="Oliveira U."/>
            <person name="Santos F.R."/>
            <person name="Vidigal T.H.D.A."/>
            <person name="Brescovit A.D."/>
            <person name="Santos A.J."/>
        </authorList>
    </citation>
    <scope>NUCLEOTIDE SEQUENCE</scope>
    <source>
        <tissue evidence="1">Shoot tissue taken approximately 20 cm above the soil surface</tissue>
    </source>
</reference>
<protein>
    <submittedName>
        <fullName evidence="1">Uncharacterized protein</fullName>
    </submittedName>
</protein>
<dbReference type="AlphaFoldDB" id="A0A0A8Z5Z7"/>
<dbReference type="EMBL" id="GBRH01267613">
    <property type="protein sequence ID" value="JAD30282.1"/>
    <property type="molecule type" value="Transcribed_RNA"/>
</dbReference>
<proteinExistence type="predicted"/>
<organism evidence="1">
    <name type="scientific">Arundo donax</name>
    <name type="common">Giant reed</name>
    <name type="synonym">Donax arundinaceus</name>
    <dbReference type="NCBI Taxonomy" id="35708"/>
    <lineage>
        <taxon>Eukaryota</taxon>
        <taxon>Viridiplantae</taxon>
        <taxon>Streptophyta</taxon>
        <taxon>Embryophyta</taxon>
        <taxon>Tracheophyta</taxon>
        <taxon>Spermatophyta</taxon>
        <taxon>Magnoliopsida</taxon>
        <taxon>Liliopsida</taxon>
        <taxon>Poales</taxon>
        <taxon>Poaceae</taxon>
        <taxon>PACMAD clade</taxon>
        <taxon>Arundinoideae</taxon>
        <taxon>Arundineae</taxon>
        <taxon>Arundo</taxon>
    </lineage>
</organism>
<name>A0A0A8Z5Z7_ARUDO</name>
<evidence type="ECO:0000313" key="1">
    <source>
        <dbReference type="EMBL" id="JAD30282.1"/>
    </source>
</evidence>